<keyword evidence="6 9" id="KW-1133">Transmembrane helix</keyword>
<evidence type="ECO:0000256" key="6">
    <source>
        <dbReference type="ARBA" id="ARBA00022989"/>
    </source>
</evidence>
<dbReference type="InterPro" id="IPR005548">
    <property type="entry name" value="Cell_div_FtsQ/DivIB_C"/>
</dbReference>
<feature type="domain" description="POTRA" evidence="10">
    <location>
        <begin position="43"/>
        <end position="112"/>
    </location>
</feature>
<evidence type="ECO:0000313" key="11">
    <source>
        <dbReference type="EMBL" id="ODN43062.1"/>
    </source>
</evidence>
<accession>A0ABX3A2H0</accession>
<evidence type="ECO:0000256" key="2">
    <source>
        <dbReference type="ARBA" id="ARBA00022475"/>
    </source>
</evidence>
<dbReference type="InterPro" id="IPR034746">
    <property type="entry name" value="POTRA"/>
</dbReference>
<evidence type="ECO:0000256" key="5">
    <source>
        <dbReference type="ARBA" id="ARBA00022692"/>
    </source>
</evidence>
<feature type="transmembrane region" description="Helical" evidence="9">
    <location>
        <begin position="17"/>
        <end position="35"/>
    </location>
</feature>
<keyword evidence="3" id="KW-0997">Cell inner membrane</keyword>
<evidence type="ECO:0000256" key="9">
    <source>
        <dbReference type="SAM" id="Phobius"/>
    </source>
</evidence>
<dbReference type="Pfam" id="PF08478">
    <property type="entry name" value="POTRA_1"/>
    <property type="match status" value="1"/>
</dbReference>
<keyword evidence="12" id="KW-1185">Reference proteome</keyword>
<dbReference type="Gene3D" id="3.10.20.310">
    <property type="entry name" value="membrane protein fhac"/>
    <property type="match status" value="1"/>
</dbReference>
<proteinExistence type="predicted"/>
<organism evidence="11 12">
    <name type="scientific">Piscirickettsia litoralis</name>
    <dbReference type="NCBI Taxonomy" id="1891921"/>
    <lineage>
        <taxon>Bacteria</taxon>
        <taxon>Pseudomonadati</taxon>
        <taxon>Pseudomonadota</taxon>
        <taxon>Gammaproteobacteria</taxon>
        <taxon>Thiotrichales</taxon>
        <taxon>Piscirickettsiaceae</taxon>
        <taxon>Piscirickettsia</taxon>
    </lineage>
</organism>
<dbReference type="GO" id="GO:0051301">
    <property type="term" value="P:cell division"/>
    <property type="evidence" value="ECO:0007669"/>
    <property type="project" value="UniProtKB-KW"/>
</dbReference>
<keyword evidence="8" id="KW-0131">Cell cycle</keyword>
<dbReference type="InterPro" id="IPR013685">
    <property type="entry name" value="POTRA_FtsQ_type"/>
</dbReference>
<dbReference type="Pfam" id="PF03799">
    <property type="entry name" value="FtsQ_DivIB_C"/>
    <property type="match status" value="1"/>
</dbReference>
<dbReference type="InterPro" id="IPR045335">
    <property type="entry name" value="FtsQ_C_sf"/>
</dbReference>
<keyword evidence="5 9" id="KW-0812">Transmembrane</keyword>
<reference evidence="11 12" key="1">
    <citation type="submission" date="2016-08" db="EMBL/GenBank/DDBJ databases">
        <title>Draft genome sequence of Candidatus Piscirickettsia litoralis, from seawater.</title>
        <authorList>
            <person name="Wan X."/>
            <person name="Lee A.J."/>
            <person name="Hou S."/>
            <person name="Donachie S.P."/>
        </authorList>
    </citation>
    <scope>NUCLEOTIDE SEQUENCE [LARGE SCALE GENOMIC DNA]</scope>
    <source>
        <strain evidence="11 12">Y2</strain>
    </source>
</reference>
<dbReference type="RefSeq" id="WP_069312860.1">
    <property type="nucleotide sequence ID" value="NZ_MDTU01000001.1"/>
</dbReference>
<keyword evidence="2" id="KW-1003">Cell membrane</keyword>
<evidence type="ECO:0000256" key="4">
    <source>
        <dbReference type="ARBA" id="ARBA00022618"/>
    </source>
</evidence>
<name>A0ABX3A2H0_9GAMM</name>
<gene>
    <name evidence="11" type="ORF">BGC07_09225</name>
</gene>
<evidence type="ECO:0000313" key="12">
    <source>
        <dbReference type="Proteomes" id="UP000094329"/>
    </source>
</evidence>
<dbReference type="Proteomes" id="UP000094329">
    <property type="component" value="Unassembled WGS sequence"/>
</dbReference>
<evidence type="ECO:0000256" key="8">
    <source>
        <dbReference type="ARBA" id="ARBA00023306"/>
    </source>
</evidence>
<dbReference type="EMBL" id="MDTU01000001">
    <property type="protein sequence ID" value="ODN43062.1"/>
    <property type="molecule type" value="Genomic_DNA"/>
</dbReference>
<keyword evidence="4 11" id="KW-0132">Cell division</keyword>
<comment type="caution">
    <text evidence="11">The sequence shown here is derived from an EMBL/GenBank/DDBJ whole genome shotgun (WGS) entry which is preliminary data.</text>
</comment>
<evidence type="ECO:0000256" key="7">
    <source>
        <dbReference type="ARBA" id="ARBA00023136"/>
    </source>
</evidence>
<keyword evidence="7 9" id="KW-0472">Membrane</keyword>
<comment type="subcellular location">
    <subcellularLocation>
        <location evidence="1">Membrane</location>
    </subcellularLocation>
</comment>
<dbReference type="InterPro" id="IPR026579">
    <property type="entry name" value="FtsQ"/>
</dbReference>
<dbReference type="Gene3D" id="3.40.50.11690">
    <property type="entry name" value="Cell division protein FtsQ/DivIB"/>
    <property type="match status" value="1"/>
</dbReference>
<dbReference type="PANTHER" id="PTHR35851">
    <property type="entry name" value="CELL DIVISION PROTEIN FTSQ"/>
    <property type="match status" value="1"/>
</dbReference>
<sequence length="244" mass="28319">MSKIQGQAKVLTCLFQWRWWLIALLVVLLSLWGYFKLQNPDVLPIRTVKVVGDYNFVARSTLIKTITPVVHGGFFNINVDQIQDTVLKFPGVKEVYVKRVWPHTIIIKIEPQKILGRWGNSELLTANGRLVPISDKNILVKYTPQFNAPVGDEQKVIHFYEQSTPFLKKLSWRVKNVILSDGLQWSIRFNNNTIVKLGQRNVQLRLQRLAEVFPQLFANNVKKVNYIDMRYTKGMAVKWQTQQA</sequence>
<dbReference type="PANTHER" id="PTHR35851:SF1">
    <property type="entry name" value="CELL DIVISION PROTEIN FTSQ"/>
    <property type="match status" value="1"/>
</dbReference>
<evidence type="ECO:0000256" key="3">
    <source>
        <dbReference type="ARBA" id="ARBA00022519"/>
    </source>
</evidence>
<evidence type="ECO:0000259" key="10">
    <source>
        <dbReference type="PROSITE" id="PS51779"/>
    </source>
</evidence>
<evidence type="ECO:0000256" key="1">
    <source>
        <dbReference type="ARBA" id="ARBA00004370"/>
    </source>
</evidence>
<protein>
    <submittedName>
        <fullName evidence="11">Cell division protein FtsQ</fullName>
    </submittedName>
</protein>
<dbReference type="PROSITE" id="PS51779">
    <property type="entry name" value="POTRA"/>
    <property type="match status" value="1"/>
</dbReference>